<evidence type="ECO:0000313" key="8">
    <source>
        <dbReference type="Proteomes" id="UP000242263"/>
    </source>
</evidence>
<dbReference type="EMBL" id="PKGU01000001">
    <property type="protein sequence ID" value="PKZ16004.1"/>
    <property type="molecule type" value="Genomic_DNA"/>
</dbReference>
<dbReference type="GO" id="GO:0019632">
    <property type="term" value="P:shikimate metabolic process"/>
    <property type="evidence" value="ECO:0007669"/>
    <property type="project" value="TreeGrafter"/>
</dbReference>
<dbReference type="Gene3D" id="3.40.50.720">
    <property type="entry name" value="NAD(P)-binding Rossmann-like Domain"/>
    <property type="match status" value="1"/>
</dbReference>
<dbReference type="GO" id="GO:0004764">
    <property type="term" value="F:shikimate 3-dehydrogenase (NADP+) activity"/>
    <property type="evidence" value="ECO:0007669"/>
    <property type="project" value="UniProtKB-EC"/>
</dbReference>
<dbReference type="InterPro" id="IPR013708">
    <property type="entry name" value="Shikimate_DH-bd_N"/>
</dbReference>
<proteinExistence type="predicted"/>
<dbReference type="UniPathway" id="UPA00053">
    <property type="reaction ID" value="UER00087"/>
</dbReference>
<dbReference type="GO" id="GO:0009423">
    <property type="term" value="P:chorismate biosynthetic process"/>
    <property type="evidence" value="ECO:0007669"/>
    <property type="project" value="UniProtKB-UniPathway"/>
</dbReference>
<dbReference type="AlphaFoldDB" id="A0A2I1M7A0"/>
<dbReference type="Pfam" id="PF01488">
    <property type="entry name" value="Shikimate_DH"/>
    <property type="match status" value="1"/>
</dbReference>
<evidence type="ECO:0000256" key="4">
    <source>
        <dbReference type="ARBA" id="ARBA00049442"/>
    </source>
</evidence>
<dbReference type="EC" id="1.1.1.25" evidence="2"/>
<evidence type="ECO:0000256" key="1">
    <source>
        <dbReference type="ARBA" id="ARBA00004871"/>
    </source>
</evidence>
<dbReference type="PANTHER" id="PTHR21089">
    <property type="entry name" value="SHIKIMATE DEHYDROGENASE"/>
    <property type="match status" value="1"/>
</dbReference>
<reference evidence="7 8" key="1">
    <citation type="submission" date="2017-12" db="EMBL/GenBank/DDBJ databases">
        <title>Phylogenetic diversity of female urinary microbiome.</title>
        <authorList>
            <person name="Thomas-White K."/>
            <person name="Wolfe A.J."/>
        </authorList>
    </citation>
    <scope>NUCLEOTIDE SEQUENCE [LARGE SCALE GENOMIC DNA]</scope>
    <source>
        <strain evidence="7 8">UMB0064</strain>
    </source>
</reference>
<dbReference type="GO" id="GO:0050661">
    <property type="term" value="F:NADP binding"/>
    <property type="evidence" value="ECO:0007669"/>
    <property type="project" value="TreeGrafter"/>
</dbReference>
<dbReference type="Pfam" id="PF08501">
    <property type="entry name" value="Shikimate_dh_N"/>
    <property type="match status" value="1"/>
</dbReference>
<feature type="domain" description="Shikimate dehydrogenase substrate binding N-terminal" evidence="6">
    <location>
        <begin position="16"/>
        <end position="97"/>
    </location>
</feature>
<dbReference type="PANTHER" id="PTHR21089:SF1">
    <property type="entry name" value="BIFUNCTIONAL 3-DEHYDROQUINATE DEHYDRATASE_SHIKIMATE DEHYDROGENASE, CHLOROPLASTIC"/>
    <property type="match status" value="1"/>
</dbReference>
<dbReference type="Proteomes" id="UP000242263">
    <property type="component" value="Unassembled WGS sequence"/>
</dbReference>
<evidence type="ECO:0000259" key="6">
    <source>
        <dbReference type="Pfam" id="PF08501"/>
    </source>
</evidence>
<dbReference type="RefSeq" id="WP_101541138.1">
    <property type="nucleotide sequence ID" value="NZ_JASOXD010000002.1"/>
</dbReference>
<keyword evidence="3" id="KW-0057">Aromatic amino acid biosynthesis</keyword>
<feature type="domain" description="Quinate/shikimate 5-dehydrogenase/glutamyl-tRNA reductase" evidence="5">
    <location>
        <begin position="135"/>
        <end position="219"/>
    </location>
</feature>
<dbReference type="Gene3D" id="3.40.50.10860">
    <property type="entry name" value="Leucine Dehydrogenase, chain A, domain 1"/>
    <property type="match status" value="1"/>
</dbReference>
<comment type="pathway">
    <text evidence="1">Metabolic intermediate biosynthesis; chorismate biosynthesis; chorismate from D-erythrose 4-phosphate and phosphoenolpyruvate: step 4/7.</text>
</comment>
<gene>
    <name evidence="7" type="ORF">CYJ32_00725</name>
</gene>
<evidence type="ECO:0000259" key="5">
    <source>
        <dbReference type="Pfam" id="PF01488"/>
    </source>
</evidence>
<comment type="caution">
    <text evidence="7">The sequence shown here is derived from an EMBL/GenBank/DDBJ whole genome shotgun (WGS) entry which is preliminary data.</text>
</comment>
<dbReference type="GO" id="GO:0005829">
    <property type="term" value="C:cytosol"/>
    <property type="evidence" value="ECO:0007669"/>
    <property type="project" value="TreeGrafter"/>
</dbReference>
<dbReference type="InterPro" id="IPR046346">
    <property type="entry name" value="Aminoacid_DH-like_N_sf"/>
</dbReference>
<evidence type="ECO:0000313" key="7">
    <source>
        <dbReference type="EMBL" id="PKZ16004.1"/>
    </source>
</evidence>
<dbReference type="SUPFAM" id="SSF53223">
    <property type="entry name" value="Aminoacid dehydrogenase-like, N-terminal domain"/>
    <property type="match status" value="1"/>
</dbReference>
<name>A0A2I1M7A0_9BIFI</name>
<protein>
    <recommendedName>
        <fullName evidence="2">shikimate dehydrogenase (NADP(+))</fullName>
        <ecNumber evidence="2">1.1.1.25</ecNumber>
    </recommendedName>
</protein>
<sequence length="307" mass="33521">MNADNTSSSTGNQAAVLGSPIAHSLSPVLHNAAYEALQLTDWQYGRHDITAETLEDFFLSINDSWAGVSMTMPLKQKALEFGEVSDERVAFLGVSNTAVFDWQRSNPQHENMPHISLYNTDVDGVKLTFADEFNIGNASDARVCIIGSGSTAMSAMAALIEIGARDFVICAADAEQASAMRTKMSSYQKSQAHIDVQPWSSAVKHIQQSDIIISTVPAHVTDGLAQEINNLAANISLTNKHLLDVIYDPRPTQLMQSLSAREAIVRGGEHMLLRQALAQVAYMTHLPVRHVIDTAFAHMKTALFEQL</sequence>
<dbReference type="InterPro" id="IPR006151">
    <property type="entry name" value="Shikm_DH/Glu-tRNA_Rdtase"/>
</dbReference>
<dbReference type="SUPFAM" id="SSF51735">
    <property type="entry name" value="NAD(P)-binding Rossmann-fold domains"/>
    <property type="match status" value="1"/>
</dbReference>
<comment type="catalytic activity">
    <reaction evidence="4">
        <text>shikimate + NADP(+) = 3-dehydroshikimate + NADPH + H(+)</text>
        <dbReference type="Rhea" id="RHEA:17737"/>
        <dbReference type="ChEBI" id="CHEBI:15378"/>
        <dbReference type="ChEBI" id="CHEBI:16630"/>
        <dbReference type="ChEBI" id="CHEBI:36208"/>
        <dbReference type="ChEBI" id="CHEBI:57783"/>
        <dbReference type="ChEBI" id="CHEBI:58349"/>
        <dbReference type="EC" id="1.1.1.25"/>
    </reaction>
</comment>
<evidence type="ECO:0000256" key="2">
    <source>
        <dbReference type="ARBA" id="ARBA00012962"/>
    </source>
</evidence>
<dbReference type="GO" id="GO:0009073">
    <property type="term" value="P:aromatic amino acid family biosynthetic process"/>
    <property type="evidence" value="ECO:0007669"/>
    <property type="project" value="UniProtKB-KW"/>
</dbReference>
<dbReference type="InterPro" id="IPR036291">
    <property type="entry name" value="NAD(P)-bd_dom_sf"/>
</dbReference>
<evidence type="ECO:0000256" key="3">
    <source>
        <dbReference type="ARBA" id="ARBA00023141"/>
    </source>
</evidence>
<organism evidence="7 8">
    <name type="scientific">Alloscardovia omnicolens</name>
    <dbReference type="NCBI Taxonomy" id="419015"/>
    <lineage>
        <taxon>Bacteria</taxon>
        <taxon>Bacillati</taxon>
        <taxon>Actinomycetota</taxon>
        <taxon>Actinomycetes</taxon>
        <taxon>Bifidobacteriales</taxon>
        <taxon>Bifidobacteriaceae</taxon>
        <taxon>Alloscardovia</taxon>
    </lineage>
</organism>
<dbReference type="InterPro" id="IPR022893">
    <property type="entry name" value="Shikimate_DH_fam"/>
</dbReference>
<keyword evidence="3" id="KW-0028">Amino-acid biosynthesis</keyword>
<accession>A0A2I1M7A0</accession>